<name>A0A345PBH7_9GAMM</name>
<dbReference type="InterPro" id="IPR051685">
    <property type="entry name" value="Ycf3/AcsC/BcsC/TPR_MFPF"/>
</dbReference>
<dbReference type="NCBIfam" id="TIGR02521">
    <property type="entry name" value="type_IV_pilW"/>
    <property type="match status" value="1"/>
</dbReference>
<dbReference type="SUPFAM" id="SSF81901">
    <property type="entry name" value="HCP-like"/>
    <property type="match status" value="1"/>
</dbReference>
<dbReference type="Gene3D" id="1.25.40.10">
    <property type="entry name" value="Tetratricopeptide repeat domain"/>
    <property type="match status" value="1"/>
</dbReference>
<evidence type="ECO:0000313" key="3">
    <source>
        <dbReference type="EMBL" id="AXI04636.1"/>
    </source>
</evidence>
<dbReference type="EMBL" id="CP031222">
    <property type="protein sequence ID" value="AXI04636.1"/>
    <property type="molecule type" value="Genomic_DNA"/>
</dbReference>
<proteinExistence type="predicted"/>
<dbReference type="InterPro" id="IPR019734">
    <property type="entry name" value="TPR_rpt"/>
</dbReference>
<dbReference type="SMART" id="SM00028">
    <property type="entry name" value="TPR"/>
    <property type="match status" value="4"/>
</dbReference>
<accession>A0A345PBH7</accession>
<dbReference type="PANTHER" id="PTHR44943">
    <property type="entry name" value="CELLULOSE SYNTHASE OPERON PROTEIN C"/>
    <property type="match status" value="1"/>
</dbReference>
<keyword evidence="1" id="KW-0677">Repeat</keyword>
<dbReference type="AlphaFoldDB" id="A0A345PBH7"/>
<keyword evidence="2" id="KW-0802">TPR repeat</keyword>
<protein>
    <submittedName>
        <fullName evidence="3">Type IV pilus biogenesis/stability protein PilW</fullName>
    </submittedName>
</protein>
<dbReference type="InterPro" id="IPR011990">
    <property type="entry name" value="TPR-like_helical_dom_sf"/>
</dbReference>
<sequence length="267" mass="29412">MVSALLLSIAVLTGCQSTVSEPGSMMKAAQSPPNPEAAARARTAMAAEYIKSGDLDAAQRSLAIALKTEPRLPEANNMMGVLLQQEGSEPNQIKAEEYFKKAIALKDDFAQARNNYGVFLSSRKRYAEAYTQFELAGSQLGYTERYAALENLGLTAEVLGKPAEAQQAFTQALQANRNSLVARFELAQIFLGQNRVQAARSLYDEYLQLLGGQPQSARSLWLGMRIAHQTQDMGRLQSLAERLQLSYPNSPEYQHYNELLKTGAAWD</sequence>
<dbReference type="Proteomes" id="UP000253940">
    <property type="component" value="Chromosome"/>
</dbReference>
<dbReference type="OrthoDB" id="129043at2"/>
<evidence type="ECO:0000256" key="2">
    <source>
        <dbReference type="ARBA" id="ARBA00022803"/>
    </source>
</evidence>
<dbReference type="KEGG" id="mbah:HYN46_09360"/>
<organism evidence="3 4">
    <name type="scientific">Aquirhabdus parva</name>
    <dbReference type="NCBI Taxonomy" id="2283318"/>
    <lineage>
        <taxon>Bacteria</taxon>
        <taxon>Pseudomonadati</taxon>
        <taxon>Pseudomonadota</taxon>
        <taxon>Gammaproteobacteria</taxon>
        <taxon>Moraxellales</taxon>
        <taxon>Moraxellaceae</taxon>
        <taxon>Aquirhabdus</taxon>
    </lineage>
</organism>
<keyword evidence="4" id="KW-1185">Reference proteome</keyword>
<evidence type="ECO:0000256" key="1">
    <source>
        <dbReference type="ARBA" id="ARBA00022737"/>
    </source>
</evidence>
<dbReference type="InterPro" id="IPR013360">
    <property type="entry name" value="Pilus_4_PilW"/>
</dbReference>
<dbReference type="Pfam" id="PF13432">
    <property type="entry name" value="TPR_16"/>
    <property type="match status" value="1"/>
</dbReference>
<gene>
    <name evidence="3" type="ORF">HYN46_09360</name>
</gene>
<evidence type="ECO:0000313" key="4">
    <source>
        <dbReference type="Proteomes" id="UP000253940"/>
    </source>
</evidence>
<reference evidence="3 4" key="1">
    <citation type="submission" date="2018-07" db="EMBL/GenBank/DDBJ databases">
        <title>Genome sequencing of Moraxellaceae gen. HYN0046.</title>
        <authorList>
            <person name="Kim M."/>
            <person name="Yi H."/>
        </authorList>
    </citation>
    <scope>NUCLEOTIDE SEQUENCE [LARGE SCALE GENOMIC DNA]</scope>
    <source>
        <strain evidence="3 4">HYN0046</strain>
    </source>
</reference>
<dbReference type="PANTHER" id="PTHR44943:SF8">
    <property type="entry name" value="TPR REPEAT-CONTAINING PROTEIN MJ0263"/>
    <property type="match status" value="1"/>
</dbReference>